<evidence type="ECO:0000313" key="2">
    <source>
        <dbReference type="Proteomes" id="UP001153761"/>
    </source>
</evidence>
<dbReference type="Proteomes" id="UP001153761">
    <property type="component" value="Chromosome"/>
</dbReference>
<reference evidence="1" key="1">
    <citation type="submission" date="2020-09" db="EMBL/GenBank/DDBJ databases">
        <authorList>
            <person name="Blom J."/>
        </authorList>
    </citation>
    <scope>NUCLEOTIDE SEQUENCE</scope>
    <source>
        <strain evidence="1">No.66</strain>
    </source>
</reference>
<proteinExistence type="predicted"/>
<evidence type="ECO:0000313" key="1">
    <source>
        <dbReference type="EMBL" id="CAD5940236.1"/>
    </source>
</evidence>
<dbReference type="EMBL" id="LR882963">
    <property type="protein sequence ID" value="CAD5940236.1"/>
    <property type="molecule type" value="Genomic_DNA"/>
</dbReference>
<gene>
    <name evidence="1" type="ORF">PANO66_01930</name>
</gene>
<sequence>MNGKLIESSSGSEITTVQLIIRIIENGDCQLFMETGDGHVLEGGTFQQGQSFAPAINEAILQAVQLYDIPDITLEMKIN</sequence>
<protein>
    <submittedName>
        <fullName evidence="1">Uncharacterized protein</fullName>
    </submittedName>
</protein>
<name>A0AAD1V5K0_PLAAG</name>
<dbReference type="AlphaFoldDB" id="A0AAD1V5K0"/>
<organism evidence="1 2">
    <name type="scientific">Planktothrix agardhii</name>
    <name type="common">Oscillatoria agardhii</name>
    <dbReference type="NCBI Taxonomy" id="1160"/>
    <lineage>
        <taxon>Bacteria</taxon>
        <taxon>Bacillati</taxon>
        <taxon>Cyanobacteriota</taxon>
        <taxon>Cyanophyceae</taxon>
        <taxon>Oscillatoriophycideae</taxon>
        <taxon>Oscillatoriales</taxon>
        <taxon>Microcoleaceae</taxon>
        <taxon>Planktothrix</taxon>
    </lineage>
</organism>
<dbReference type="RefSeq" id="WP_235759151.1">
    <property type="nucleotide sequence ID" value="NZ_LR882963.1"/>
</dbReference>
<accession>A0AAD1V5K0</accession>